<feature type="chain" id="PRO_5035181306" evidence="5">
    <location>
        <begin position="24"/>
        <end position="255"/>
    </location>
</feature>
<sequence>MNLRAIPLVFGLLLGLVTAPVLAADAPQKIRIATEGAYPPFNYKAPDGTLQGFDVDIANAVCAEAHLDCTIVAQDWDGIIPGLLARKYDAIVASMAITEERKKKVAFTDKYYQMPARFVAKKGANFTFTKDGLKGKVIGAQRSTIHASYLMENYADVADVKLYDTQENVTLDLTSGRLDLVLASSAVLLGSFLNKPEGVDYAFVGPELKLGAGTAIAVRQNDDALRETFNKAIAAIRANGTYQKINAKYFDFSIY</sequence>
<evidence type="ECO:0000259" key="6">
    <source>
        <dbReference type="SMART" id="SM00062"/>
    </source>
</evidence>
<dbReference type="InterPro" id="IPR001638">
    <property type="entry name" value="Solute-binding_3/MltF_N"/>
</dbReference>
<dbReference type="GO" id="GO:0030313">
    <property type="term" value="C:cell envelope"/>
    <property type="evidence" value="ECO:0007669"/>
    <property type="project" value="UniProtKB-SubCell"/>
</dbReference>
<dbReference type="CDD" id="cd13702">
    <property type="entry name" value="PBP2_mlr5654_like"/>
    <property type="match status" value="1"/>
</dbReference>
<keyword evidence="3 5" id="KW-0732">Signal</keyword>
<comment type="subcellular location">
    <subcellularLocation>
        <location evidence="1">Cell envelope</location>
    </subcellularLocation>
</comment>
<dbReference type="AlphaFoldDB" id="A0A8J2YXS6"/>
<evidence type="ECO:0000256" key="2">
    <source>
        <dbReference type="ARBA" id="ARBA00010333"/>
    </source>
</evidence>
<protein>
    <submittedName>
        <fullName evidence="7">ABC transporter substrate-binding protein</fullName>
    </submittedName>
</protein>
<dbReference type="EMBL" id="BMJQ01000012">
    <property type="protein sequence ID" value="GGF33396.1"/>
    <property type="molecule type" value="Genomic_DNA"/>
</dbReference>
<reference evidence="7" key="1">
    <citation type="journal article" date="2014" name="Int. J. Syst. Evol. Microbiol.">
        <title>Complete genome sequence of Corynebacterium casei LMG S-19264T (=DSM 44701T), isolated from a smear-ripened cheese.</title>
        <authorList>
            <consortium name="US DOE Joint Genome Institute (JGI-PGF)"/>
            <person name="Walter F."/>
            <person name="Albersmeier A."/>
            <person name="Kalinowski J."/>
            <person name="Ruckert C."/>
        </authorList>
    </citation>
    <scope>NUCLEOTIDE SEQUENCE</scope>
    <source>
        <strain evidence="7">CGMCC 1.15725</strain>
    </source>
</reference>
<dbReference type="InterPro" id="IPR018313">
    <property type="entry name" value="SBP_3_CS"/>
</dbReference>
<gene>
    <name evidence="7" type="ORF">GCM10011611_44520</name>
</gene>
<evidence type="ECO:0000256" key="3">
    <source>
        <dbReference type="ARBA" id="ARBA00022729"/>
    </source>
</evidence>
<reference evidence="7" key="2">
    <citation type="submission" date="2020-09" db="EMBL/GenBank/DDBJ databases">
        <authorList>
            <person name="Sun Q."/>
            <person name="Zhou Y."/>
        </authorList>
    </citation>
    <scope>NUCLEOTIDE SEQUENCE</scope>
    <source>
        <strain evidence="7">CGMCC 1.15725</strain>
    </source>
</reference>
<proteinExistence type="inferred from homology"/>
<dbReference type="SUPFAM" id="SSF53850">
    <property type="entry name" value="Periplasmic binding protein-like II"/>
    <property type="match status" value="1"/>
</dbReference>
<feature type="signal peptide" evidence="5">
    <location>
        <begin position="1"/>
        <end position="23"/>
    </location>
</feature>
<keyword evidence="8" id="KW-1185">Reference proteome</keyword>
<dbReference type="Pfam" id="PF00497">
    <property type="entry name" value="SBP_bac_3"/>
    <property type="match status" value="1"/>
</dbReference>
<comment type="caution">
    <text evidence="7">The sequence shown here is derived from an EMBL/GenBank/DDBJ whole genome shotgun (WGS) entry which is preliminary data.</text>
</comment>
<evidence type="ECO:0000256" key="5">
    <source>
        <dbReference type="SAM" id="SignalP"/>
    </source>
</evidence>
<dbReference type="SMART" id="SM00062">
    <property type="entry name" value="PBPb"/>
    <property type="match status" value="1"/>
</dbReference>
<dbReference type="Gene3D" id="3.40.190.10">
    <property type="entry name" value="Periplasmic binding protein-like II"/>
    <property type="match status" value="2"/>
</dbReference>
<dbReference type="PANTHER" id="PTHR35936:SF17">
    <property type="entry name" value="ARGININE-BINDING EXTRACELLULAR PROTEIN ARTP"/>
    <property type="match status" value="1"/>
</dbReference>
<organism evidence="7 8">
    <name type="scientific">Aliidongia dinghuensis</name>
    <dbReference type="NCBI Taxonomy" id="1867774"/>
    <lineage>
        <taxon>Bacteria</taxon>
        <taxon>Pseudomonadati</taxon>
        <taxon>Pseudomonadota</taxon>
        <taxon>Alphaproteobacteria</taxon>
        <taxon>Rhodospirillales</taxon>
        <taxon>Dongiaceae</taxon>
        <taxon>Aliidongia</taxon>
    </lineage>
</organism>
<evidence type="ECO:0000256" key="4">
    <source>
        <dbReference type="RuleBase" id="RU003744"/>
    </source>
</evidence>
<comment type="similarity">
    <text evidence="2 4">Belongs to the bacterial solute-binding protein 3 family.</text>
</comment>
<dbReference type="PROSITE" id="PS01039">
    <property type="entry name" value="SBP_BACTERIAL_3"/>
    <property type="match status" value="1"/>
</dbReference>
<evidence type="ECO:0000313" key="7">
    <source>
        <dbReference type="EMBL" id="GGF33396.1"/>
    </source>
</evidence>
<evidence type="ECO:0000313" key="8">
    <source>
        <dbReference type="Proteomes" id="UP000646365"/>
    </source>
</evidence>
<name>A0A8J2YXS6_9PROT</name>
<dbReference type="PANTHER" id="PTHR35936">
    <property type="entry name" value="MEMBRANE-BOUND LYTIC MUREIN TRANSGLYCOSYLASE F"/>
    <property type="match status" value="1"/>
</dbReference>
<accession>A0A8J2YXS6</accession>
<feature type="domain" description="Solute-binding protein family 3/N-terminal" evidence="6">
    <location>
        <begin position="29"/>
        <end position="253"/>
    </location>
</feature>
<evidence type="ECO:0000256" key="1">
    <source>
        <dbReference type="ARBA" id="ARBA00004196"/>
    </source>
</evidence>
<dbReference type="Proteomes" id="UP000646365">
    <property type="component" value="Unassembled WGS sequence"/>
</dbReference>
<dbReference type="RefSeq" id="WP_189049902.1">
    <property type="nucleotide sequence ID" value="NZ_BMJQ01000012.1"/>
</dbReference>